<dbReference type="PANTHER" id="PTHR23513:SF11">
    <property type="entry name" value="STAPHYLOFERRIN A TRANSPORTER"/>
    <property type="match status" value="1"/>
</dbReference>
<comment type="subcellular location">
    <subcellularLocation>
        <location evidence="1">Cell membrane</location>
        <topology evidence="1">Multi-pass membrane protein</topology>
    </subcellularLocation>
</comment>
<evidence type="ECO:0000313" key="9">
    <source>
        <dbReference type="EMBL" id="MCS5732785.1"/>
    </source>
</evidence>
<keyword evidence="6 7" id="KW-0472">Membrane</keyword>
<dbReference type="PANTHER" id="PTHR23513">
    <property type="entry name" value="INTEGRAL MEMBRANE EFFLUX PROTEIN-RELATED"/>
    <property type="match status" value="1"/>
</dbReference>
<feature type="transmembrane region" description="Helical" evidence="7">
    <location>
        <begin position="22"/>
        <end position="46"/>
    </location>
</feature>
<feature type="transmembrane region" description="Helical" evidence="7">
    <location>
        <begin position="293"/>
        <end position="310"/>
    </location>
</feature>
<keyword evidence="4 7" id="KW-0812">Transmembrane</keyword>
<evidence type="ECO:0000256" key="7">
    <source>
        <dbReference type="SAM" id="Phobius"/>
    </source>
</evidence>
<evidence type="ECO:0000259" key="8">
    <source>
        <dbReference type="PROSITE" id="PS50850"/>
    </source>
</evidence>
<dbReference type="InterPro" id="IPR020846">
    <property type="entry name" value="MFS_dom"/>
</dbReference>
<feature type="domain" description="Major facilitator superfamily (MFS) profile" evidence="8">
    <location>
        <begin position="2"/>
        <end position="404"/>
    </location>
</feature>
<evidence type="ECO:0000256" key="5">
    <source>
        <dbReference type="ARBA" id="ARBA00022989"/>
    </source>
</evidence>
<dbReference type="Gene3D" id="1.20.1250.20">
    <property type="entry name" value="MFS general substrate transporter like domains"/>
    <property type="match status" value="2"/>
</dbReference>
<reference evidence="9" key="1">
    <citation type="submission" date="2022-08" db="EMBL/GenBank/DDBJ databases">
        <authorList>
            <person name="Deng Y."/>
            <person name="Han X.-F."/>
            <person name="Zhang Y.-Q."/>
        </authorList>
    </citation>
    <scope>NUCLEOTIDE SEQUENCE</scope>
    <source>
        <strain evidence="9">CPCC 203386</strain>
    </source>
</reference>
<keyword evidence="2" id="KW-0813">Transport</keyword>
<dbReference type="PROSITE" id="PS50850">
    <property type="entry name" value="MFS"/>
    <property type="match status" value="1"/>
</dbReference>
<dbReference type="InterPro" id="IPR010290">
    <property type="entry name" value="TM_effector"/>
</dbReference>
<sequence length="555" mass="58674">MEATAATPSGFLAPFRVGAFRALWLAGIVSNIGAWMQTVGAQWLLVEAHSPAWVIALVQTAAAAPVLLLAIPAGVLGEFLNKRLLLIVVQTGQLIVVGLLTALTVAGLTTAPVLLGLTLLLGAGSALQLPAYQAIVPEIVPVRDIPSAASLSSTGVNIARAIGPAVAGVVVAQFGVAAVFLLNALSFAAFVATLLLWRSYRPRRSRPETFIDATLAGLRYVRHSVIIRSMYLRLGLFLIPASGIWSLLPVVASTSLGLGSAGYGVLLAALGGGSILGALLLPAASARLKQNTVILISAAVFGAGSIALPWAPNEWIAAAVLVPVGVAWLGVIATINGGVQSFLPAWVRTRGLSLYQLVLYGCTALGSLLVGAAADAAGLATTLVTAGILIVAVAVSLIIRPFADPTGMGRAAVPLPLTDAPPVRAEYDVDEDQVLVLVRYTVPEADRERFTRQMEPVEESRRRTGARRWELYTDRDDPAVLVEAFVVGSWQEHLDQHADRITQYDDELLEAAKAFSTTPPSVQHLLAAPHKTRYLFANRRRAIRKQPHHREAGDP</sequence>
<protein>
    <submittedName>
        <fullName evidence="9">MFS transporter</fullName>
    </submittedName>
</protein>
<feature type="transmembrane region" description="Helical" evidence="7">
    <location>
        <begin position="84"/>
        <end position="108"/>
    </location>
</feature>
<feature type="transmembrane region" description="Helical" evidence="7">
    <location>
        <begin position="230"/>
        <end position="248"/>
    </location>
</feature>
<accession>A0ABT2GXU3</accession>
<feature type="transmembrane region" description="Helical" evidence="7">
    <location>
        <begin position="52"/>
        <end position="77"/>
    </location>
</feature>
<dbReference type="CDD" id="cd06173">
    <property type="entry name" value="MFS_MefA_like"/>
    <property type="match status" value="1"/>
</dbReference>
<dbReference type="InterPro" id="IPR036259">
    <property type="entry name" value="MFS_trans_sf"/>
</dbReference>
<feature type="transmembrane region" description="Helical" evidence="7">
    <location>
        <begin position="376"/>
        <end position="399"/>
    </location>
</feature>
<dbReference type="RefSeq" id="WP_259537971.1">
    <property type="nucleotide sequence ID" value="NZ_JANLCJ010000001.1"/>
</dbReference>
<feature type="transmembrane region" description="Helical" evidence="7">
    <location>
        <begin position="174"/>
        <end position="197"/>
    </location>
</feature>
<evidence type="ECO:0000256" key="6">
    <source>
        <dbReference type="ARBA" id="ARBA00023136"/>
    </source>
</evidence>
<dbReference type="EMBL" id="JANLCJ010000001">
    <property type="protein sequence ID" value="MCS5732785.1"/>
    <property type="molecule type" value="Genomic_DNA"/>
</dbReference>
<dbReference type="Pfam" id="PF05977">
    <property type="entry name" value="MFS_3"/>
    <property type="match status" value="1"/>
</dbReference>
<comment type="caution">
    <text evidence="9">The sequence shown here is derived from an EMBL/GenBank/DDBJ whole genome shotgun (WGS) entry which is preliminary data.</text>
</comment>
<dbReference type="Proteomes" id="UP001165586">
    <property type="component" value="Unassembled WGS sequence"/>
</dbReference>
<feature type="transmembrane region" description="Helical" evidence="7">
    <location>
        <begin position="260"/>
        <end position="281"/>
    </location>
</feature>
<evidence type="ECO:0000313" key="10">
    <source>
        <dbReference type="Proteomes" id="UP001165586"/>
    </source>
</evidence>
<dbReference type="SUPFAM" id="SSF103473">
    <property type="entry name" value="MFS general substrate transporter"/>
    <property type="match status" value="1"/>
</dbReference>
<organism evidence="9 10">
    <name type="scientific">Herbiconiux daphne</name>
    <dbReference type="NCBI Taxonomy" id="2970914"/>
    <lineage>
        <taxon>Bacteria</taxon>
        <taxon>Bacillati</taxon>
        <taxon>Actinomycetota</taxon>
        <taxon>Actinomycetes</taxon>
        <taxon>Micrococcales</taxon>
        <taxon>Microbacteriaceae</taxon>
        <taxon>Herbiconiux</taxon>
    </lineage>
</organism>
<proteinExistence type="predicted"/>
<name>A0ABT2GXU3_9MICO</name>
<gene>
    <name evidence="9" type="ORF">N1032_03390</name>
</gene>
<feature type="transmembrane region" description="Helical" evidence="7">
    <location>
        <begin position="316"/>
        <end position="339"/>
    </location>
</feature>
<evidence type="ECO:0000256" key="1">
    <source>
        <dbReference type="ARBA" id="ARBA00004651"/>
    </source>
</evidence>
<evidence type="ECO:0000256" key="3">
    <source>
        <dbReference type="ARBA" id="ARBA00022475"/>
    </source>
</evidence>
<evidence type="ECO:0000256" key="4">
    <source>
        <dbReference type="ARBA" id="ARBA00022692"/>
    </source>
</evidence>
<evidence type="ECO:0000256" key="2">
    <source>
        <dbReference type="ARBA" id="ARBA00022448"/>
    </source>
</evidence>
<keyword evidence="10" id="KW-1185">Reference proteome</keyword>
<keyword evidence="5 7" id="KW-1133">Transmembrane helix</keyword>
<feature type="transmembrane region" description="Helical" evidence="7">
    <location>
        <begin position="351"/>
        <end position="370"/>
    </location>
</feature>
<keyword evidence="3" id="KW-1003">Cell membrane</keyword>